<evidence type="ECO:0000259" key="5">
    <source>
        <dbReference type="Pfam" id="PF22780"/>
    </source>
</evidence>
<reference evidence="6" key="1">
    <citation type="submission" date="2009-10" db="EMBL/GenBank/DDBJ databases">
        <authorList>
            <person name="Weinstock G."/>
            <person name="Sodergren E."/>
            <person name="Clifton S."/>
            <person name="Fulton L."/>
            <person name="Fulton B."/>
            <person name="Courtney L."/>
            <person name="Fronick C."/>
            <person name="Harrison M."/>
            <person name="Strong C."/>
            <person name="Farmer C."/>
            <person name="Delahaunty K."/>
            <person name="Markovic C."/>
            <person name="Hall O."/>
            <person name="Minx P."/>
            <person name="Tomlinson C."/>
            <person name="Mitreva M."/>
            <person name="Nelson J."/>
            <person name="Hou S."/>
            <person name="Wollam A."/>
            <person name="Pepin K.H."/>
            <person name="Johnson M."/>
            <person name="Bhonagiri V."/>
            <person name="Nash W.E."/>
            <person name="Warren W."/>
            <person name="Chinwalla A."/>
            <person name="Mardis E.R."/>
            <person name="Wilson R.K."/>
        </authorList>
    </citation>
    <scope>NUCLEOTIDE SEQUENCE [LARGE SCALE GENOMIC DNA]</scope>
    <source>
        <strain evidence="6">ATCC 700122</strain>
    </source>
</reference>
<dbReference type="Pfam" id="PF03486">
    <property type="entry name" value="HI0933_like"/>
    <property type="match status" value="1"/>
</dbReference>
<evidence type="ECO:0000313" key="7">
    <source>
        <dbReference type="Proteomes" id="UP000006001"/>
    </source>
</evidence>
<evidence type="ECO:0000259" key="4">
    <source>
        <dbReference type="Pfam" id="PF03486"/>
    </source>
</evidence>
<name>D0WFX3_SLAES</name>
<dbReference type="InterPro" id="IPR057661">
    <property type="entry name" value="RsdA/BaiN/AoA(So)_Rossmann"/>
</dbReference>
<keyword evidence="7" id="KW-1185">Reference proteome</keyword>
<keyword evidence="2" id="KW-0285">Flavoprotein</keyword>
<dbReference type="PRINTS" id="PR00411">
    <property type="entry name" value="PNDRDTASEI"/>
</dbReference>
<dbReference type="InterPro" id="IPR004792">
    <property type="entry name" value="BaiN-like"/>
</dbReference>
<dbReference type="NCBIfam" id="TIGR00275">
    <property type="entry name" value="aminoacetone oxidase family FAD-binding enzyme"/>
    <property type="match status" value="1"/>
</dbReference>
<evidence type="ECO:0000313" key="6">
    <source>
        <dbReference type="EMBL" id="EEZ61386.1"/>
    </source>
</evidence>
<dbReference type="HOGENOM" id="CLU_025174_3_1_11"/>
<accession>D0WFX3</accession>
<dbReference type="PRINTS" id="PR00368">
    <property type="entry name" value="FADPNR"/>
</dbReference>
<dbReference type="PANTHER" id="PTHR42887:SF2">
    <property type="entry name" value="OS12G0638800 PROTEIN"/>
    <property type="match status" value="1"/>
</dbReference>
<dbReference type="AlphaFoldDB" id="D0WFX3"/>
<feature type="domain" description="RsdA/BaiN/AoA(So)-like insert" evidence="5">
    <location>
        <begin position="235"/>
        <end position="333"/>
    </location>
</feature>
<evidence type="ECO:0000256" key="1">
    <source>
        <dbReference type="ARBA" id="ARBA00001974"/>
    </source>
</evidence>
<gene>
    <name evidence="6" type="ORF">HMPREF0762_00723</name>
</gene>
<dbReference type="eggNOG" id="COG2081">
    <property type="taxonomic scope" value="Bacteria"/>
</dbReference>
<organism evidence="6 7">
    <name type="scientific">Slackia exigua (strain ATCC 700122 / DSM 15923 / CIP 105133 / JCM 11022 / KCTC 5966 / S-7)</name>
    <dbReference type="NCBI Taxonomy" id="649764"/>
    <lineage>
        <taxon>Bacteria</taxon>
        <taxon>Bacillati</taxon>
        <taxon>Actinomycetota</taxon>
        <taxon>Coriobacteriia</taxon>
        <taxon>Eggerthellales</taxon>
        <taxon>Eggerthellaceae</taxon>
        <taxon>Slackia</taxon>
    </lineage>
</organism>
<dbReference type="Gene3D" id="2.40.30.10">
    <property type="entry name" value="Translation factors"/>
    <property type="match status" value="1"/>
</dbReference>
<dbReference type="EMBL" id="ACUX02000006">
    <property type="protein sequence ID" value="EEZ61386.1"/>
    <property type="molecule type" value="Genomic_DNA"/>
</dbReference>
<dbReference type="Gene3D" id="1.10.8.260">
    <property type="entry name" value="HI0933 insert domain-like"/>
    <property type="match status" value="1"/>
</dbReference>
<dbReference type="PANTHER" id="PTHR42887">
    <property type="entry name" value="OS12G0638800 PROTEIN"/>
    <property type="match status" value="1"/>
</dbReference>
<dbReference type="InterPro" id="IPR055178">
    <property type="entry name" value="RsdA/BaiN/AoA(So)-like_dom"/>
</dbReference>
<dbReference type="Gene3D" id="3.50.50.60">
    <property type="entry name" value="FAD/NAD(P)-binding domain"/>
    <property type="match status" value="1"/>
</dbReference>
<dbReference type="InterPro" id="IPR036188">
    <property type="entry name" value="FAD/NAD-bd_sf"/>
</dbReference>
<dbReference type="InterPro" id="IPR023166">
    <property type="entry name" value="BaiN-like_dom_sf"/>
</dbReference>
<dbReference type="STRING" id="649764.HMPREF0762_00723"/>
<protein>
    <submittedName>
        <fullName evidence="6">Flavoprotein family protein</fullName>
    </submittedName>
</protein>
<sequence length="418" mass="44648">MQGVTFMDQVAVIGGGASGIMAAICAGRQGAQVTVFEAADRIGKTILATGNGRCNLSNADIMSSDYNRPDFVQAAMDALPPEEVQLFFSDAGLLAIQEDEGRIYPYTHKAASVLDVLRLCLDEAGVRIRCGLPVRCAVPREDGRWDVVSADGGRESFDSAIVAVGGGPAAGLVPNDIRVKKCQPVLAALKTDTTNIKGLSGIRVRARLYIDDDPTDLRDAWMDVVDPDFKSDYHGPETYGEVLFRDYGISGIAAFDMSRYVRPGQTVFIDFLPDMEPQDKVDFVFGQAQAHPTRTAVQVMGGLLPSHVARAVVSAAGLNPDEPIIAEQEAVVLAMVSESFGLKVKGIADPKKSQVTRGGYNVKDFNPLTMECALHPGLYVTGEALDVDGRCGGYNLHWAWTSGMLAGSAAAGAQLLFE</sequence>
<proteinExistence type="predicted"/>
<keyword evidence="3" id="KW-0274">FAD</keyword>
<dbReference type="SUPFAM" id="SSF160996">
    <property type="entry name" value="HI0933 insert domain-like"/>
    <property type="match status" value="1"/>
</dbReference>
<dbReference type="Pfam" id="PF22780">
    <property type="entry name" value="HI0933_like_1st"/>
    <property type="match status" value="1"/>
</dbReference>
<comment type="caution">
    <text evidence="6">The sequence shown here is derived from an EMBL/GenBank/DDBJ whole genome shotgun (WGS) entry which is preliminary data.</text>
</comment>
<feature type="domain" description="RsdA/BaiN/AoA(So)-like Rossmann fold-like" evidence="4">
    <location>
        <begin position="9"/>
        <end position="408"/>
    </location>
</feature>
<evidence type="ECO:0000256" key="2">
    <source>
        <dbReference type="ARBA" id="ARBA00022630"/>
    </source>
</evidence>
<dbReference type="SUPFAM" id="SSF51905">
    <property type="entry name" value="FAD/NAD(P)-binding domain"/>
    <property type="match status" value="1"/>
</dbReference>
<evidence type="ECO:0000256" key="3">
    <source>
        <dbReference type="ARBA" id="ARBA00022827"/>
    </source>
</evidence>
<comment type="cofactor">
    <cofactor evidence="1">
        <name>FAD</name>
        <dbReference type="ChEBI" id="CHEBI:57692"/>
    </cofactor>
</comment>
<dbReference type="Proteomes" id="UP000006001">
    <property type="component" value="Unassembled WGS sequence"/>
</dbReference>